<dbReference type="EMBL" id="QKTW01000002">
    <property type="protein sequence ID" value="PZF74691.1"/>
    <property type="molecule type" value="Genomic_DNA"/>
</dbReference>
<evidence type="ECO:0008006" key="4">
    <source>
        <dbReference type="Google" id="ProtNLM"/>
    </source>
</evidence>
<evidence type="ECO:0000313" key="2">
    <source>
        <dbReference type="EMBL" id="PZF74691.1"/>
    </source>
</evidence>
<keyword evidence="3" id="KW-1185">Reference proteome</keyword>
<accession>A0A2W2AHE0</accession>
<dbReference type="RefSeq" id="WP_110996897.1">
    <property type="nucleotide sequence ID" value="NZ_QKTW01000002.1"/>
</dbReference>
<keyword evidence="1" id="KW-0732">Signal</keyword>
<dbReference type="Proteomes" id="UP000248745">
    <property type="component" value="Unassembled WGS sequence"/>
</dbReference>
<feature type="chain" id="PRO_5016152337" description="Secreted protein" evidence="1">
    <location>
        <begin position="23"/>
        <end position="196"/>
    </location>
</feature>
<comment type="caution">
    <text evidence="2">The sequence shown here is derived from an EMBL/GenBank/DDBJ whole genome shotgun (WGS) entry which is preliminary data.</text>
</comment>
<protein>
    <recommendedName>
        <fullName evidence="4">Secreted protein</fullName>
    </recommendedName>
</protein>
<dbReference type="AlphaFoldDB" id="A0A2W2AHE0"/>
<evidence type="ECO:0000256" key="1">
    <source>
        <dbReference type="SAM" id="SignalP"/>
    </source>
</evidence>
<sequence>MKQLILTALIAVAGVSAANAQAGQCTGCTANTYDYCTTHVTVSLANVLEMHCDNCNDMQVCANTIADWAGGLSLGESTFSIASTKAFDIWSGTIGANLTRVGGGGSIPASLLKEQVTLNNMGVGSSIVSGFSAAPGLSVGQRTGNTTATAGTKIIQNCPASLLTHQAKVKLSTGPIPVGTPNGDYNIDVVYVAIQQ</sequence>
<evidence type="ECO:0000313" key="3">
    <source>
        <dbReference type="Proteomes" id="UP000248745"/>
    </source>
</evidence>
<gene>
    <name evidence="2" type="ORF">DN068_00390</name>
</gene>
<proteinExistence type="predicted"/>
<reference evidence="2 3" key="1">
    <citation type="submission" date="2018-06" db="EMBL/GenBank/DDBJ databases">
        <title>Mucibacter soli gen. nov., sp. nov., a new member of the family Chitinophagaceae producing mucin.</title>
        <authorList>
            <person name="Kim M.-K."/>
            <person name="Park S."/>
            <person name="Kim T.-S."/>
            <person name="Joung Y."/>
            <person name="Han J.-H."/>
            <person name="Kim S.B."/>
        </authorList>
    </citation>
    <scope>NUCLEOTIDE SEQUENCE [LARGE SCALE GENOMIC DNA]</scope>
    <source>
        <strain evidence="2 3">R1-15</strain>
    </source>
</reference>
<name>A0A2W2AHE0_9BACT</name>
<feature type="signal peptide" evidence="1">
    <location>
        <begin position="1"/>
        <end position="22"/>
    </location>
</feature>
<organism evidence="2 3">
    <name type="scientific">Taibaiella soli</name>
    <dbReference type="NCBI Taxonomy" id="1649169"/>
    <lineage>
        <taxon>Bacteria</taxon>
        <taxon>Pseudomonadati</taxon>
        <taxon>Bacteroidota</taxon>
        <taxon>Chitinophagia</taxon>
        <taxon>Chitinophagales</taxon>
        <taxon>Chitinophagaceae</taxon>
        <taxon>Taibaiella</taxon>
    </lineage>
</organism>